<gene>
    <name evidence="2" type="ORF">E4U43_008680</name>
</gene>
<dbReference type="OrthoDB" id="8115477at2759"/>
<comment type="caution">
    <text evidence="2">The sequence shown here is derived from an EMBL/GenBank/DDBJ whole genome shotgun (WGS) entry which is preliminary data.</text>
</comment>
<dbReference type="Proteomes" id="UP000748025">
    <property type="component" value="Unassembled WGS sequence"/>
</dbReference>
<evidence type="ECO:0000313" key="3">
    <source>
        <dbReference type="Proteomes" id="UP000748025"/>
    </source>
</evidence>
<proteinExistence type="predicted"/>
<evidence type="ECO:0000313" key="2">
    <source>
        <dbReference type="EMBL" id="KAG6009760.1"/>
    </source>
</evidence>
<evidence type="ECO:0000256" key="1">
    <source>
        <dbReference type="SAM" id="SignalP"/>
    </source>
</evidence>
<name>A0A9P7NAT9_9HYPO</name>
<keyword evidence="1" id="KW-0732">Signal</keyword>
<accession>A0A9P7NAT9</accession>
<organism evidence="2 3">
    <name type="scientific">Claviceps pusilla</name>
    <dbReference type="NCBI Taxonomy" id="123648"/>
    <lineage>
        <taxon>Eukaryota</taxon>
        <taxon>Fungi</taxon>
        <taxon>Dikarya</taxon>
        <taxon>Ascomycota</taxon>
        <taxon>Pezizomycotina</taxon>
        <taxon>Sordariomycetes</taxon>
        <taxon>Hypocreomycetidae</taxon>
        <taxon>Hypocreales</taxon>
        <taxon>Clavicipitaceae</taxon>
        <taxon>Claviceps</taxon>
    </lineage>
</organism>
<protein>
    <recommendedName>
        <fullName evidence="4">Hydrophobin 3</fullName>
    </recommendedName>
</protein>
<dbReference type="EMBL" id="SRPW01000982">
    <property type="protein sequence ID" value="KAG6009760.1"/>
    <property type="molecule type" value="Genomic_DNA"/>
</dbReference>
<feature type="signal peptide" evidence="1">
    <location>
        <begin position="1"/>
        <end position="16"/>
    </location>
</feature>
<evidence type="ECO:0008006" key="4">
    <source>
        <dbReference type="Google" id="ProtNLM"/>
    </source>
</evidence>
<sequence>MKCAAVVLALAATALAVPTGSSDTVCSNDSSHTNLYCCNSGIPILGQLLCNINLGGTTCGGSAWCCTSSTAQNGLINVGLNCIQL</sequence>
<keyword evidence="3" id="KW-1185">Reference proteome</keyword>
<reference evidence="2" key="1">
    <citation type="journal article" date="2020" name="bioRxiv">
        <title>Whole genome comparisons of ergot fungi reveals the divergence and evolution of species within the genus Claviceps are the result of varying mechanisms driving genome evolution and host range expansion.</title>
        <authorList>
            <person name="Wyka S.A."/>
            <person name="Mondo S.J."/>
            <person name="Liu M."/>
            <person name="Dettman J."/>
            <person name="Nalam V."/>
            <person name="Broders K.D."/>
        </authorList>
    </citation>
    <scope>NUCLEOTIDE SEQUENCE</scope>
    <source>
        <strain evidence="2">CCC 602</strain>
    </source>
</reference>
<feature type="chain" id="PRO_5040476037" description="Hydrophobin 3" evidence="1">
    <location>
        <begin position="17"/>
        <end position="85"/>
    </location>
</feature>
<dbReference type="AlphaFoldDB" id="A0A9P7NAT9"/>